<dbReference type="InterPro" id="IPR036188">
    <property type="entry name" value="FAD/NAD-bd_sf"/>
</dbReference>
<organism evidence="9 10">
    <name type="scientific">Natronosporangium hydrolyticum</name>
    <dbReference type="NCBI Taxonomy" id="2811111"/>
    <lineage>
        <taxon>Bacteria</taxon>
        <taxon>Bacillati</taxon>
        <taxon>Actinomycetota</taxon>
        <taxon>Actinomycetes</taxon>
        <taxon>Micromonosporales</taxon>
        <taxon>Micromonosporaceae</taxon>
        <taxon>Natronosporangium</taxon>
    </lineage>
</organism>
<evidence type="ECO:0000313" key="10">
    <source>
        <dbReference type="Proteomes" id="UP000662857"/>
    </source>
</evidence>
<dbReference type="GO" id="GO:0071949">
    <property type="term" value="F:FAD binding"/>
    <property type="evidence" value="ECO:0007669"/>
    <property type="project" value="InterPro"/>
</dbReference>
<proteinExistence type="predicted"/>
<dbReference type="AlphaFoldDB" id="A0A895YQB1"/>
<dbReference type="SUPFAM" id="SSF51905">
    <property type="entry name" value="FAD/NAD(P)-binding domain"/>
    <property type="match status" value="1"/>
</dbReference>
<evidence type="ECO:0000256" key="5">
    <source>
        <dbReference type="ARBA" id="ARBA00023002"/>
    </source>
</evidence>
<keyword evidence="2" id="KW-0285">Flavoprotein</keyword>
<dbReference type="EMBL" id="CP070499">
    <property type="protein sequence ID" value="QSB16310.1"/>
    <property type="molecule type" value="Genomic_DNA"/>
</dbReference>
<dbReference type="Gene3D" id="3.50.50.60">
    <property type="entry name" value="FAD/NAD(P)-binding domain"/>
    <property type="match status" value="1"/>
</dbReference>
<keyword evidence="4" id="KW-0521">NADP</keyword>
<evidence type="ECO:0000256" key="6">
    <source>
        <dbReference type="ARBA" id="ARBA00023033"/>
    </source>
</evidence>
<dbReference type="RefSeq" id="WP_239678517.1">
    <property type="nucleotide sequence ID" value="NZ_CP070499.1"/>
</dbReference>
<evidence type="ECO:0000259" key="8">
    <source>
        <dbReference type="Pfam" id="PF01494"/>
    </source>
</evidence>
<protein>
    <submittedName>
        <fullName evidence="9">FAD-dependent monooxygenase</fullName>
    </submittedName>
</protein>
<keyword evidence="7" id="KW-0812">Transmembrane</keyword>
<dbReference type="PANTHER" id="PTHR46028:SF2">
    <property type="entry name" value="KYNURENINE 3-MONOOXYGENASE"/>
    <property type="match status" value="1"/>
</dbReference>
<sequence length="457" mass="50638">MSATTPDGRLGRVAVVGAGLAGSLLAVLLGRRGFAVDVFERRGDPRAGGEAEGRSINLGISARGIRALRAVGLWDGMAPSLVPMRGRVIHQPGAPLRFQPYGTRPEEILHSIRRNELNAVLVDRAEKEPAVRFHFGWRGSELDRDGGRLTLTKPGTGERRTVEADLIIGADGAFSEVRQLMHRGLPVNYRQDFLDWGYRELTIRSNPDGSARTPIEALHVWPSRRGLVVAHPNTDNSLTCTVLLPHHDDPQRPDQPSFDSLTTEAAVASFFATEFGDLPELVPDLADQYFAHPVSQLVTIRTAPWHHRDRVVLVGDACHAIYPFYGQGMNSAFEDCLVLDDCLARYGVSETALATYQQSRKPHTDVLADLATDNFIELRDRVRNPLHMLRAQADLALHRLAPQLWQPLYRMVSHTAIPYADALRRAQRQDRLLTWGAAAATVGTALVARAAWRRRRG</sequence>
<keyword evidence="7" id="KW-1133">Transmembrane helix</keyword>
<evidence type="ECO:0000256" key="1">
    <source>
        <dbReference type="ARBA" id="ARBA00001974"/>
    </source>
</evidence>
<dbReference type="GO" id="GO:0004502">
    <property type="term" value="F:kynurenine 3-monooxygenase activity"/>
    <property type="evidence" value="ECO:0007669"/>
    <property type="project" value="TreeGrafter"/>
</dbReference>
<gene>
    <name evidence="9" type="ORF">JQS43_08480</name>
</gene>
<evidence type="ECO:0000256" key="7">
    <source>
        <dbReference type="SAM" id="Phobius"/>
    </source>
</evidence>
<dbReference type="PANTHER" id="PTHR46028">
    <property type="entry name" value="KYNURENINE 3-MONOOXYGENASE"/>
    <property type="match status" value="1"/>
</dbReference>
<dbReference type="InterPro" id="IPR002938">
    <property type="entry name" value="FAD-bd"/>
</dbReference>
<feature type="domain" description="FAD-binding" evidence="8">
    <location>
        <begin position="13"/>
        <end position="367"/>
    </location>
</feature>
<dbReference type="GO" id="GO:0070189">
    <property type="term" value="P:kynurenine metabolic process"/>
    <property type="evidence" value="ECO:0007669"/>
    <property type="project" value="TreeGrafter"/>
</dbReference>
<dbReference type="PRINTS" id="PR00420">
    <property type="entry name" value="RNGMNOXGNASE"/>
</dbReference>
<evidence type="ECO:0000313" key="9">
    <source>
        <dbReference type="EMBL" id="QSB16310.1"/>
    </source>
</evidence>
<evidence type="ECO:0000256" key="4">
    <source>
        <dbReference type="ARBA" id="ARBA00022857"/>
    </source>
</evidence>
<feature type="transmembrane region" description="Helical" evidence="7">
    <location>
        <begin position="432"/>
        <end position="452"/>
    </location>
</feature>
<dbReference type="Proteomes" id="UP000662857">
    <property type="component" value="Chromosome"/>
</dbReference>
<accession>A0A895YQB1</accession>
<dbReference type="KEGG" id="nhy:JQS43_08480"/>
<name>A0A895YQB1_9ACTN</name>
<reference evidence="9" key="1">
    <citation type="submission" date="2021-02" db="EMBL/GenBank/DDBJ databases">
        <title>Natrosporangium hydrolyticum gen. nov., sp. nov, a haloalkaliphilic actinobacterium from a soda solonchak soil.</title>
        <authorList>
            <person name="Sorokin D.Y."/>
            <person name="Khijniak T.V."/>
            <person name="Zakharycheva A.P."/>
            <person name="Boueva O.V."/>
            <person name="Ariskina E.V."/>
            <person name="Hahnke R.L."/>
            <person name="Bunk B."/>
            <person name="Sproer C."/>
            <person name="Schumann P."/>
            <person name="Evtushenko L.I."/>
            <person name="Kublanov I.V."/>
        </authorList>
    </citation>
    <scope>NUCLEOTIDE SEQUENCE</scope>
    <source>
        <strain evidence="9">DSM 106523</strain>
    </source>
</reference>
<evidence type="ECO:0000256" key="3">
    <source>
        <dbReference type="ARBA" id="ARBA00022827"/>
    </source>
</evidence>
<keyword evidence="3" id="KW-0274">FAD</keyword>
<evidence type="ECO:0000256" key="2">
    <source>
        <dbReference type="ARBA" id="ARBA00022630"/>
    </source>
</evidence>
<keyword evidence="5" id="KW-0560">Oxidoreductase</keyword>
<comment type="cofactor">
    <cofactor evidence="1">
        <name>FAD</name>
        <dbReference type="ChEBI" id="CHEBI:57692"/>
    </cofactor>
</comment>
<keyword evidence="7" id="KW-0472">Membrane</keyword>
<dbReference type="Pfam" id="PF01494">
    <property type="entry name" value="FAD_binding_3"/>
    <property type="match status" value="1"/>
</dbReference>
<keyword evidence="10" id="KW-1185">Reference proteome</keyword>
<keyword evidence="6 9" id="KW-0503">Monooxygenase</keyword>